<evidence type="ECO:0000259" key="3">
    <source>
        <dbReference type="PROSITE" id="PS51898"/>
    </source>
</evidence>
<dbReference type="GO" id="GO:0003677">
    <property type="term" value="F:DNA binding"/>
    <property type="evidence" value="ECO:0007669"/>
    <property type="project" value="UniProtKB-KW"/>
</dbReference>
<dbReference type="AlphaFoldDB" id="Q8FNI0"/>
<dbReference type="STRING" id="196164.gene:10742593"/>
<dbReference type="GO" id="GO:0015074">
    <property type="term" value="P:DNA integration"/>
    <property type="evidence" value="ECO:0007669"/>
    <property type="project" value="InterPro"/>
</dbReference>
<dbReference type="InterPro" id="IPR010998">
    <property type="entry name" value="Integrase_recombinase_N"/>
</dbReference>
<dbReference type="Gene3D" id="1.10.443.10">
    <property type="entry name" value="Intergrase catalytic core"/>
    <property type="match status" value="1"/>
</dbReference>
<dbReference type="Proteomes" id="UP000001409">
    <property type="component" value="Chromosome"/>
</dbReference>
<evidence type="ECO:0000256" key="2">
    <source>
        <dbReference type="ARBA" id="ARBA00023172"/>
    </source>
</evidence>
<accession>Q8FNI0</accession>
<evidence type="ECO:0000313" key="5">
    <source>
        <dbReference type="Proteomes" id="UP000001409"/>
    </source>
</evidence>
<dbReference type="InterPro" id="IPR013762">
    <property type="entry name" value="Integrase-like_cat_sf"/>
</dbReference>
<proteinExistence type="predicted"/>
<protein>
    <submittedName>
        <fullName evidence="4">Putative integrase</fullName>
    </submittedName>
</protein>
<dbReference type="Pfam" id="PF00589">
    <property type="entry name" value="Phage_integrase"/>
    <property type="match status" value="1"/>
</dbReference>
<dbReference type="HOGENOM" id="CLU_027562_17_5_11"/>
<dbReference type="PANTHER" id="PTHR30349">
    <property type="entry name" value="PHAGE INTEGRASE-RELATED"/>
    <property type="match status" value="1"/>
</dbReference>
<evidence type="ECO:0000313" key="4">
    <source>
        <dbReference type="EMBL" id="BAC18974.1"/>
    </source>
</evidence>
<keyword evidence="1" id="KW-0238">DNA-binding</keyword>
<dbReference type="PROSITE" id="PS51898">
    <property type="entry name" value="TYR_RECOMBINASE"/>
    <property type="match status" value="1"/>
</dbReference>
<dbReference type="Gene3D" id="1.10.150.130">
    <property type="match status" value="1"/>
</dbReference>
<name>Q8FNI0_COREF</name>
<dbReference type="InterPro" id="IPR002104">
    <property type="entry name" value="Integrase_catalytic"/>
</dbReference>
<dbReference type="OrthoDB" id="1822491at2"/>
<organism evidence="4 5">
    <name type="scientific">Corynebacterium efficiens (strain DSM 44549 / YS-314 / AJ 12310 / JCM 11189 / NBRC 100395)</name>
    <dbReference type="NCBI Taxonomy" id="196164"/>
    <lineage>
        <taxon>Bacteria</taxon>
        <taxon>Bacillati</taxon>
        <taxon>Actinomycetota</taxon>
        <taxon>Actinomycetes</taxon>
        <taxon>Mycobacteriales</taxon>
        <taxon>Corynebacteriaceae</taxon>
        <taxon>Corynebacterium</taxon>
    </lineage>
</organism>
<dbReference type="eggNOG" id="COG0582">
    <property type="taxonomic scope" value="Bacteria"/>
</dbReference>
<dbReference type="PANTHER" id="PTHR30349:SF88">
    <property type="entry name" value="BLL1584 PROTEIN"/>
    <property type="match status" value="1"/>
</dbReference>
<dbReference type="InterPro" id="IPR050090">
    <property type="entry name" value="Tyrosine_recombinase_XerCD"/>
</dbReference>
<keyword evidence="2" id="KW-0233">DNA recombination</keyword>
<dbReference type="KEGG" id="cef:CE2164"/>
<evidence type="ECO:0000256" key="1">
    <source>
        <dbReference type="ARBA" id="ARBA00023125"/>
    </source>
</evidence>
<dbReference type="SUPFAM" id="SSF56349">
    <property type="entry name" value="DNA breaking-rejoining enzymes"/>
    <property type="match status" value="1"/>
</dbReference>
<dbReference type="InterPro" id="IPR058717">
    <property type="entry name" value="Phage_L5_Integrase_N"/>
</dbReference>
<reference evidence="4 5" key="1">
    <citation type="journal article" date="2003" name="Genome Res.">
        <title>Comparative complete genome sequence analysis of the amino acid replacements responsible for the thermostability of Corynebacterium efficiens.</title>
        <authorList>
            <person name="Nishio Y."/>
            <person name="Nakamura Y."/>
            <person name="Kawarabayasi Y."/>
            <person name="Usuda Y."/>
            <person name="Kimura E."/>
            <person name="Sugimoto S."/>
            <person name="Matsui K."/>
            <person name="Yamagishi A."/>
            <person name="Kikuchi H."/>
            <person name="Ikeo K."/>
            <person name="Gojobori T."/>
        </authorList>
    </citation>
    <scope>NUCLEOTIDE SEQUENCE [LARGE SCALE GENOMIC DNA]</scope>
    <source>
        <strain evidence="5">DSM 44549 / YS-314 / AJ 12310 / JCM 11189 / NBRC 100395</strain>
    </source>
</reference>
<feature type="domain" description="Tyr recombinase" evidence="3">
    <location>
        <begin position="215"/>
        <end position="416"/>
    </location>
</feature>
<keyword evidence="5" id="KW-1185">Reference proteome</keyword>
<sequence length="428" mass="48122">MLRTDWVRTQRTTTHMARAKRKPSMKRRFGSIRQRGQRFIVMYTGPDGGRHTPGKSFATEQQAELWLAQEETLVEHHRLGYTTWMPPKDRNKKNQEKQITVGEYLTAYNQRLADHGVIRASTFQQYTRVTENRITRADMVQGRAGQLRDVPMVEVTSQHIQDWWDAVVALFPDTAEYNRKAFKRLKAGFNDALERGIITATPVTLKAPARSAAPKYDKPLLEDAELFKVLGAVPARYRALTVLTLFHGLRVGEAIGLHTHNVVVAGDVPRAPYVVVQVRDQLQRLSVDGKVQLVRQPTKTQAGVRDVYVFPEFTQMMQEHLSLYADKAEGGLFTVTTGGKPVMDTSFRSVLIRAADKAGVPRRVHPHSGRRWITTRLAEMGATPAEIGSVLGDTDLSTITHIYTSVRQSRPQELMGMIGSTLDNGQGL</sequence>
<dbReference type="InterPro" id="IPR011010">
    <property type="entry name" value="DNA_brk_join_enz"/>
</dbReference>
<dbReference type="Pfam" id="PF26003">
    <property type="entry name" value="Integrase_N_phage"/>
    <property type="match status" value="1"/>
</dbReference>
<dbReference type="GO" id="GO:0006310">
    <property type="term" value="P:DNA recombination"/>
    <property type="evidence" value="ECO:0007669"/>
    <property type="project" value="UniProtKB-KW"/>
</dbReference>
<dbReference type="EMBL" id="BA000035">
    <property type="protein sequence ID" value="BAC18974.1"/>
    <property type="molecule type" value="Genomic_DNA"/>
</dbReference>